<keyword evidence="5 15" id="KW-0349">Heme</keyword>
<evidence type="ECO:0000256" key="14">
    <source>
        <dbReference type="ARBA" id="ARBA00023136"/>
    </source>
</evidence>
<evidence type="ECO:0000256" key="4">
    <source>
        <dbReference type="ARBA" id="ARBA00022448"/>
    </source>
</evidence>
<dbReference type="GO" id="GO:0006122">
    <property type="term" value="P:mitochondrial electron transport, ubiquinol to cytochrome c"/>
    <property type="evidence" value="ECO:0007669"/>
    <property type="project" value="TreeGrafter"/>
</dbReference>
<evidence type="ECO:0000259" key="16">
    <source>
        <dbReference type="PROSITE" id="PS51007"/>
    </source>
</evidence>
<keyword evidence="14" id="KW-0472">Membrane</keyword>
<dbReference type="OrthoDB" id="5925at2759"/>
<keyword evidence="18" id="KW-1185">Reference proteome</keyword>
<evidence type="ECO:0000256" key="7">
    <source>
        <dbReference type="ARBA" id="ARBA00022692"/>
    </source>
</evidence>
<comment type="function">
    <text evidence="1">Electron carrier protein. The oxidized form of the cytochrome c heme group can accept an electron from the heme group of the cytochrome c1 subunit of cytochrome reductase. Cytochrome c then transfers this electron to the cytochrome oxidase complex, the final protein carrier in the mitochondrial electron-transport chain.</text>
</comment>
<evidence type="ECO:0000256" key="10">
    <source>
        <dbReference type="ARBA" id="ARBA00022982"/>
    </source>
</evidence>
<protein>
    <recommendedName>
        <fullName evidence="16">Cytochrome c domain-containing protein</fullName>
    </recommendedName>
</protein>
<gene>
    <name evidence="17" type="ORF">ONB1V03_LOCUS11826</name>
</gene>
<evidence type="ECO:0000256" key="12">
    <source>
        <dbReference type="ARBA" id="ARBA00023004"/>
    </source>
</evidence>
<dbReference type="FunFam" id="1.10.760.10:FF:000002">
    <property type="entry name" value="Cytochrome c1, heme protein"/>
    <property type="match status" value="1"/>
</dbReference>
<dbReference type="InterPro" id="IPR021157">
    <property type="entry name" value="Cyt_c1_TM_anchor_C"/>
</dbReference>
<keyword evidence="7" id="KW-0812">Transmembrane</keyword>
<dbReference type="AlphaFoldDB" id="A0A7R9QQY6"/>
<dbReference type="GO" id="GO:0009055">
    <property type="term" value="F:electron transfer activity"/>
    <property type="evidence" value="ECO:0007669"/>
    <property type="project" value="InterPro"/>
</dbReference>
<dbReference type="SUPFAM" id="SSF81496">
    <property type="entry name" value="Cytochrome c1 subunit of cytochrome bc1 complex (Ubiquinol-cytochrome c reductase), transmembrane anchor"/>
    <property type="match status" value="1"/>
</dbReference>
<evidence type="ECO:0000313" key="18">
    <source>
        <dbReference type="Proteomes" id="UP000728032"/>
    </source>
</evidence>
<dbReference type="PANTHER" id="PTHR10266">
    <property type="entry name" value="CYTOCHROME C1"/>
    <property type="match status" value="1"/>
</dbReference>
<keyword evidence="10" id="KW-0249">Electron transport</keyword>
<dbReference type="InterPro" id="IPR036909">
    <property type="entry name" value="Cyt_c-like_dom_sf"/>
</dbReference>
<evidence type="ECO:0000256" key="3">
    <source>
        <dbReference type="ARBA" id="ARBA00006488"/>
    </source>
</evidence>
<keyword evidence="4" id="KW-0813">Transport</keyword>
<dbReference type="GO" id="GO:0005743">
    <property type="term" value="C:mitochondrial inner membrane"/>
    <property type="evidence" value="ECO:0007669"/>
    <property type="project" value="UniProtKB-SubCell"/>
</dbReference>
<comment type="similarity">
    <text evidence="3">Belongs to the cytochrome c family.</text>
</comment>
<evidence type="ECO:0000256" key="2">
    <source>
        <dbReference type="ARBA" id="ARBA00004273"/>
    </source>
</evidence>
<keyword evidence="13" id="KW-0496">Mitochondrion</keyword>
<evidence type="ECO:0000256" key="13">
    <source>
        <dbReference type="ARBA" id="ARBA00023128"/>
    </source>
</evidence>
<evidence type="ECO:0000256" key="1">
    <source>
        <dbReference type="ARBA" id="ARBA00002555"/>
    </source>
</evidence>
<dbReference type="PANTHER" id="PTHR10266:SF3">
    <property type="entry name" value="CYTOCHROME C1, HEME PROTEIN, MITOCHONDRIAL"/>
    <property type="match status" value="1"/>
</dbReference>
<feature type="binding site" description="covalent" evidence="15">
    <location>
        <position position="148"/>
    </location>
    <ligand>
        <name>heme c</name>
        <dbReference type="ChEBI" id="CHEBI:61717"/>
    </ligand>
</feature>
<dbReference type="Gene3D" id="1.10.760.10">
    <property type="entry name" value="Cytochrome c-like domain"/>
    <property type="match status" value="1"/>
</dbReference>
<dbReference type="InterPro" id="IPR009056">
    <property type="entry name" value="Cyt_c-like_dom"/>
</dbReference>
<comment type="subcellular location">
    <subcellularLocation>
        <location evidence="2">Mitochondrion inner membrane</location>
    </subcellularLocation>
</comment>
<dbReference type="EMBL" id="CAJPVJ010009130">
    <property type="protein sequence ID" value="CAG2172369.1"/>
    <property type="molecule type" value="Genomic_DNA"/>
</dbReference>
<reference evidence="17" key="1">
    <citation type="submission" date="2020-11" db="EMBL/GenBank/DDBJ databases">
        <authorList>
            <person name="Tran Van P."/>
        </authorList>
    </citation>
    <scope>NUCLEOTIDE SEQUENCE</scope>
</reference>
<dbReference type="EMBL" id="OC923955">
    <property type="protein sequence ID" value="CAD7655182.1"/>
    <property type="molecule type" value="Genomic_DNA"/>
</dbReference>
<evidence type="ECO:0000256" key="6">
    <source>
        <dbReference type="ARBA" id="ARBA00022660"/>
    </source>
</evidence>
<evidence type="ECO:0000256" key="15">
    <source>
        <dbReference type="PIRSR" id="PIRSR602326-1"/>
    </source>
</evidence>
<dbReference type="Pfam" id="PF02167">
    <property type="entry name" value="Cytochrom_C1"/>
    <property type="match status" value="1"/>
</dbReference>
<organism evidence="17">
    <name type="scientific">Oppiella nova</name>
    <dbReference type="NCBI Taxonomy" id="334625"/>
    <lineage>
        <taxon>Eukaryota</taxon>
        <taxon>Metazoa</taxon>
        <taxon>Ecdysozoa</taxon>
        <taxon>Arthropoda</taxon>
        <taxon>Chelicerata</taxon>
        <taxon>Arachnida</taxon>
        <taxon>Acari</taxon>
        <taxon>Acariformes</taxon>
        <taxon>Sarcoptiformes</taxon>
        <taxon>Oribatida</taxon>
        <taxon>Brachypylina</taxon>
        <taxon>Oppioidea</taxon>
        <taxon>Oppiidae</taxon>
        <taxon>Oppiella</taxon>
    </lineage>
</organism>
<keyword evidence="6" id="KW-0679">Respiratory chain</keyword>
<evidence type="ECO:0000256" key="11">
    <source>
        <dbReference type="ARBA" id="ARBA00022989"/>
    </source>
</evidence>
<name>A0A7R9QQY6_9ACAR</name>
<keyword evidence="12 15" id="KW-0408">Iron</keyword>
<comment type="cofactor">
    <cofactor evidence="15">
        <name>heme c</name>
        <dbReference type="ChEBI" id="CHEBI:61717"/>
    </cofactor>
    <text evidence="15">Binds 1 heme c group covalently per subunit.</text>
</comment>
<evidence type="ECO:0000256" key="9">
    <source>
        <dbReference type="ARBA" id="ARBA00022792"/>
    </source>
</evidence>
<evidence type="ECO:0000313" key="17">
    <source>
        <dbReference type="EMBL" id="CAD7655182.1"/>
    </source>
</evidence>
<keyword evidence="8 15" id="KW-0479">Metal-binding</keyword>
<dbReference type="GO" id="GO:0046872">
    <property type="term" value="F:metal ion binding"/>
    <property type="evidence" value="ECO:0007669"/>
    <property type="project" value="UniProtKB-KW"/>
</dbReference>
<dbReference type="Proteomes" id="UP000728032">
    <property type="component" value="Unassembled WGS sequence"/>
</dbReference>
<feature type="binding site" description="covalent" evidence="15">
    <location>
        <position position="269"/>
    </location>
    <ligand>
        <name>heme c</name>
        <dbReference type="ChEBI" id="CHEBI:61717"/>
    </ligand>
</feature>
<keyword evidence="9" id="KW-0999">Mitochondrion inner membrane</keyword>
<dbReference type="Gene3D" id="1.20.5.100">
    <property type="entry name" value="Cytochrome c1, transmembrane anchor, C-terminal"/>
    <property type="match status" value="1"/>
</dbReference>
<dbReference type="SUPFAM" id="SSF46626">
    <property type="entry name" value="Cytochrome c"/>
    <property type="match status" value="1"/>
</dbReference>
<accession>A0A7R9QQY6</accession>
<feature type="binding site" description="covalent" evidence="15">
    <location>
        <position position="144"/>
    </location>
    <ligand>
        <name>heme c</name>
        <dbReference type="ChEBI" id="CHEBI:61717"/>
    </ligand>
</feature>
<dbReference type="InterPro" id="IPR002326">
    <property type="entry name" value="Cyt_c1"/>
</dbReference>
<evidence type="ECO:0000256" key="5">
    <source>
        <dbReference type="ARBA" id="ARBA00022617"/>
    </source>
</evidence>
<evidence type="ECO:0000256" key="8">
    <source>
        <dbReference type="ARBA" id="ARBA00022723"/>
    </source>
</evidence>
<dbReference type="GO" id="GO:0020037">
    <property type="term" value="F:heme binding"/>
    <property type="evidence" value="ECO:0007669"/>
    <property type="project" value="InterPro"/>
</dbReference>
<feature type="domain" description="Cytochrome c" evidence="16">
    <location>
        <begin position="131"/>
        <end position="303"/>
    </location>
</feature>
<keyword evidence="11" id="KW-1133">Transmembrane helix</keyword>
<feature type="binding site" description="covalent" evidence="15">
    <location>
        <position position="147"/>
    </location>
    <ligand>
        <name>heme c</name>
        <dbReference type="ChEBI" id="CHEBI:61717"/>
    </ligand>
</feature>
<dbReference type="PROSITE" id="PS51007">
    <property type="entry name" value="CYTC"/>
    <property type="match status" value="1"/>
</dbReference>
<proteinExistence type="inferred from homology"/>
<sequence length="357" mass="39086">MPTKMAFFARNAYFFGTKFVAKHKLLTTGAGLLGASSVGLYYALNESVKASDLELHAPSYPWAHNGVLKSFDHQRYAYCRSRPPGALHGVGVASDGPVGGPGFGYSFVEFRRCLCDRGCSGGLIEGLNMISGIRRGYEVYKQVCAACHGLKYVSYRELVGVSHTEAEAKAEASEIQVLDGPDDTGKMFLRPGKLFDQFPTPYPNEEAARAANNGALPPDLSLIVLARHGNEDYIFSLLTGYVDPPAGVTLADGMHFNPYFASGSGAIGMAQALYSEAIEYSDGTPATQSQMAKDVVNFLSWAAQPEHDKRKQLTIDVCLILVPLTLMMIYWKRFLWSTLKSRKIIFREPSKPPTKKS</sequence>